<protein>
    <submittedName>
        <fullName evidence="4">Apolipoprotein L3</fullName>
    </submittedName>
</protein>
<feature type="coiled-coil region" evidence="2">
    <location>
        <begin position="129"/>
        <end position="163"/>
    </location>
</feature>
<organism evidence="4 5">
    <name type="scientific">Stylophora pistillata</name>
    <name type="common">Smooth cauliflower coral</name>
    <dbReference type="NCBI Taxonomy" id="50429"/>
    <lineage>
        <taxon>Eukaryota</taxon>
        <taxon>Metazoa</taxon>
        <taxon>Cnidaria</taxon>
        <taxon>Anthozoa</taxon>
        <taxon>Hexacorallia</taxon>
        <taxon>Scleractinia</taxon>
        <taxon>Astrocoeniina</taxon>
        <taxon>Pocilloporidae</taxon>
        <taxon>Stylophora</taxon>
    </lineage>
</organism>
<dbReference type="AlphaFoldDB" id="A0A2B4SM97"/>
<gene>
    <name evidence="4" type="primary">APOL3</name>
    <name evidence="4" type="ORF">AWC38_SpisGene4949</name>
</gene>
<dbReference type="PANTHER" id="PTHR14096">
    <property type="entry name" value="APOLIPOPROTEIN L"/>
    <property type="match status" value="1"/>
</dbReference>
<evidence type="ECO:0000313" key="5">
    <source>
        <dbReference type="Proteomes" id="UP000225706"/>
    </source>
</evidence>
<evidence type="ECO:0000256" key="2">
    <source>
        <dbReference type="SAM" id="Coils"/>
    </source>
</evidence>
<keyword evidence="3" id="KW-1133">Transmembrane helix</keyword>
<keyword evidence="3" id="KW-0472">Membrane</keyword>
<dbReference type="Pfam" id="PF05461">
    <property type="entry name" value="ApoL"/>
    <property type="match status" value="1"/>
</dbReference>
<name>A0A2B4SM97_STYPI</name>
<keyword evidence="5" id="KW-1185">Reference proteome</keyword>
<evidence type="ECO:0000313" key="4">
    <source>
        <dbReference type="EMBL" id="PFX30239.1"/>
    </source>
</evidence>
<proteinExistence type="inferred from homology"/>
<feature type="transmembrane region" description="Helical" evidence="3">
    <location>
        <begin position="99"/>
        <end position="124"/>
    </location>
</feature>
<reference evidence="5" key="1">
    <citation type="journal article" date="2017" name="bioRxiv">
        <title>Comparative analysis of the genomes of Stylophora pistillata and Acropora digitifera provides evidence for extensive differences between species of corals.</title>
        <authorList>
            <person name="Voolstra C.R."/>
            <person name="Li Y."/>
            <person name="Liew Y.J."/>
            <person name="Baumgarten S."/>
            <person name="Zoccola D."/>
            <person name="Flot J.-F."/>
            <person name="Tambutte S."/>
            <person name="Allemand D."/>
            <person name="Aranda M."/>
        </authorList>
    </citation>
    <scope>NUCLEOTIDE SEQUENCE [LARGE SCALE GENOMIC DNA]</scope>
</reference>
<dbReference type="GO" id="GO:0006869">
    <property type="term" value="P:lipid transport"/>
    <property type="evidence" value="ECO:0007669"/>
    <property type="project" value="InterPro"/>
</dbReference>
<accession>A0A2B4SM97</accession>
<dbReference type="EMBL" id="LSMT01000053">
    <property type="protein sequence ID" value="PFX30239.1"/>
    <property type="molecule type" value="Genomic_DNA"/>
</dbReference>
<evidence type="ECO:0000256" key="3">
    <source>
        <dbReference type="SAM" id="Phobius"/>
    </source>
</evidence>
<keyword evidence="3" id="KW-0812">Transmembrane</keyword>
<dbReference type="PANTHER" id="PTHR14096:SF28">
    <property type="entry name" value="APOLIPOPROTEIN L, 1-RELATED"/>
    <property type="match status" value="1"/>
</dbReference>
<dbReference type="GO" id="GO:0008289">
    <property type="term" value="F:lipid binding"/>
    <property type="evidence" value="ECO:0007669"/>
    <property type="project" value="InterPro"/>
</dbReference>
<keyword evidence="4" id="KW-0449">Lipoprotein</keyword>
<keyword evidence="2" id="KW-0175">Coiled coil</keyword>
<feature type="transmembrane region" description="Helical" evidence="3">
    <location>
        <begin position="69"/>
        <end position="93"/>
    </location>
</feature>
<comment type="caution">
    <text evidence="4">The sequence shown here is derived from an EMBL/GenBank/DDBJ whole genome shotgun (WGS) entry which is preliminary data.</text>
</comment>
<dbReference type="GO" id="GO:0016020">
    <property type="term" value="C:membrane"/>
    <property type="evidence" value="ECO:0007669"/>
    <property type="project" value="TreeGrafter"/>
</dbReference>
<dbReference type="GO" id="GO:0042157">
    <property type="term" value="P:lipoprotein metabolic process"/>
    <property type="evidence" value="ECO:0007669"/>
    <property type="project" value="InterPro"/>
</dbReference>
<feature type="transmembrane region" description="Helical" evidence="3">
    <location>
        <begin position="273"/>
        <end position="295"/>
    </location>
</feature>
<comment type="similarity">
    <text evidence="1">Belongs to the apolipoprotein L family.</text>
</comment>
<dbReference type="InterPro" id="IPR008405">
    <property type="entry name" value="ApoL"/>
</dbReference>
<sequence length="469" mass="50594">MDTSYLNDEWQVIEWSKSTAIEQQLEAELKAFTEEVREMNHAKLEAIICLNEAADHLDKVWRDCRIASAIGNSVGILGGALTIGGGIATFLTAGAATPLLMAGISLGAAAAGTGLSTATAEAVVNSKQIRKAEKALQIADQLRRKVKEQVNEWKQNKDKAHLAFLFQLAVALFGQNHIVVKLVQSVLVSLGINAEIILNILTEATVKTASEIAIKAGAGRAVITAVETATGSLVDITSRALQGATKEGATGLKTGASTAGKIGSTGSKLASKAAGTVIIGVSAVFVALDAVDLAFKIRDLIKKKGFVKAAILGETVKRSVFAMPWSASQQTRLGYEKSLLEQYFRNRVTWIDPTGNTKVEIRVTCTNNKEYTLRIYIPSDFPSSCPEMVVSSPSRCLSKRNGTEMCYGSDDDHTWGSKDGCTKICHYKPAAWTDDNTLYQVTMKGLIWLEAYEAHLRTGNSLSDYLQHY</sequence>
<evidence type="ECO:0000256" key="1">
    <source>
        <dbReference type="ARBA" id="ARBA00010090"/>
    </source>
</evidence>
<dbReference type="Proteomes" id="UP000225706">
    <property type="component" value="Unassembled WGS sequence"/>
</dbReference>
<dbReference type="GO" id="GO:0005576">
    <property type="term" value="C:extracellular region"/>
    <property type="evidence" value="ECO:0007669"/>
    <property type="project" value="InterPro"/>
</dbReference>